<gene>
    <name evidence="1" type="ORF">CLV33_1022</name>
</gene>
<sequence>MKRLFLKCFIYAILIVFALEVYVRAFHLTKDYPSRYIDNYGVEKWVPNQSGFSVTGNRRQNFSEYHINNSGFNSYREYNPTKDKIEVALVGDSFIEGFHQHYYNSIGKKIENRIKDIDIYEFGYAGYDFADQLHLVHSYKKEFDLIDHVIFGLKFENDLTRGEYVVVKDRMRLETPLFKTLREIKILAYAQSIGIIDPVRKAPGKLISFFKGNNKQKTELTEEEQLLKDTENNKTYLKNFKNLIHLYGYDKRRYTLLIDKSKTPKMFLDYLDNNGFRYIDFSKALEASNKPTDLLYDKHWNNNGRSIIARLIADYINKN</sequence>
<evidence type="ECO:0000313" key="1">
    <source>
        <dbReference type="EMBL" id="PQV50146.1"/>
    </source>
</evidence>
<evidence type="ECO:0008006" key="3">
    <source>
        <dbReference type="Google" id="ProtNLM"/>
    </source>
</evidence>
<accession>A0A362X198</accession>
<protein>
    <recommendedName>
        <fullName evidence="3">SGNH/GDSL hydrolase family protein</fullName>
    </recommendedName>
</protein>
<dbReference type="Proteomes" id="UP000251545">
    <property type="component" value="Unassembled WGS sequence"/>
</dbReference>
<dbReference type="EMBL" id="PVEO01000002">
    <property type="protein sequence ID" value="PQV50146.1"/>
    <property type="molecule type" value="Genomic_DNA"/>
</dbReference>
<name>A0A362X198_9FLAO</name>
<dbReference type="GO" id="GO:0016788">
    <property type="term" value="F:hydrolase activity, acting on ester bonds"/>
    <property type="evidence" value="ECO:0007669"/>
    <property type="project" value="UniProtKB-ARBA"/>
</dbReference>
<evidence type="ECO:0000313" key="2">
    <source>
        <dbReference type="Proteomes" id="UP000251545"/>
    </source>
</evidence>
<dbReference type="Gene3D" id="3.40.50.1110">
    <property type="entry name" value="SGNH hydrolase"/>
    <property type="match status" value="1"/>
</dbReference>
<reference evidence="1 2" key="1">
    <citation type="submission" date="2018-02" db="EMBL/GenBank/DDBJ databases">
        <title>Genomic Encyclopedia of Archaeal and Bacterial Type Strains, Phase II (KMG-II): from individual species to whole genera.</title>
        <authorList>
            <person name="Goeker M."/>
        </authorList>
    </citation>
    <scope>NUCLEOTIDE SEQUENCE [LARGE SCALE GENOMIC DNA]</scope>
    <source>
        <strain evidence="1 2">DSM 21165</strain>
    </source>
</reference>
<proteinExistence type="predicted"/>
<organism evidence="1 2">
    <name type="scientific">Jejuia pallidilutea</name>
    <dbReference type="NCBI Taxonomy" id="504487"/>
    <lineage>
        <taxon>Bacteria</taxon>
        <taxon>Pseudomonadati</taxon>
        <taxon>Bacteroidota</taxon>
        <taxon>Flavobacteriia</taxon>
        <taxon>Flavobacteriales</taxon>
        <taxon>Flavobacteriaceae</taxon>
        <taxon>Jejuia</taxon>
    </lineage>
</organism>
<dbReference type="SUPFAM" id="SSF52266">
    <property type="entry name" value="SGNH hydrolase"/>
    <property type="match status" value="1"/>
</dbReference>
<dbReference type="RefSeq" id="WP_105472751.1">
    <property type="nucleotide sequence ID" value="NZ_PVEO01000002.1"/>
</dbReference>
<dbReference type="AlphaFoldDB" id="A0A362X198"/>
<dbReference type="InterPro" id="IPR036514">
    <property type="entry name" value="SGNH_hydro_sf"/>
</dbReference>
<comment type="caution">
    <text evidence="1">The sequence shown here is derived from an EMBL/GenBank/DDBJ whole genome shotgun (WGS) entry which is preliminary data.</text>
</comment>